<gene>
    <name evidence="5" type="ORF">AB406_0215</name>
</gene>
<dbReference type="PANTHER" id="PTHR30408">
    <property type="entry name" value="TYPE-1 RESTRICTION ENZYME ECOKI SPECIFICITY PROTEIN"/>
    <property type="match status" value="1"/>
</dbReference>
<keyword evidence="3" id="KW-0238">DNA-binding</keyword>
<accession>A0A1S7DPZ2</accession>
<dbReference type="InterPro" id="IPR052021">
    <property type="entry name" value="Type-I_RS_S_subunit"/>
</dbReference>
<dbReference type="InterPro" id="IPR044946">
    <property type="entry name" value="Restrct_endonuc_typeI_TRD_sf"/>
</dbReference>
<dbReference type="REBASE" id="192753">
    <property type="entry name" value="S2.RanHXbORF216P"/>
</dbReference>
<reference evidence="5 6" key="1">
    <citation type="submission" date="2015-06" db="EMBL/GenBank/DDBJ databases">
        <title>R. anatipestifer strain HXb2 is the most virulent strain so far, and the genome sequence would help us uncover the pathogenesis.</title>
        <authorList>
            <person name="Hu Q."/>
            <person name="Qi J."/>
            <person name="Bo H."/>
            <person name="Liu G."/>
            <person name="Tao M."/>
            <person name="Ding Y."/>
            <person name="Xue Y."/>
        </authorList>
    </citation>
    <scope>NUCLEOTIDE SEQUENCE [LARGE SCALE GENOMIC DNA]</scope>
    <source>
        <strain evidence="5 6">HXb2</strain>
    </source>
</reference>
<evidence type="ECO:0000313" key="5">
    <source>
        <dbReference type="EMBL" id="AQY21179.1"/>
    </source>
</evidence>
<comment type="similarity">
    <text evidence="1">Belongs to the type-I restriction system S methylase family.</text>
</comment>
<evidence type="ECO:0000256" key="1">
    <source>
        <dbReference type="ARBA" id="ARBA00010923"/>
    </source>
</evidence>
<dbReference type="Pfam" id="PF01420">
    <property type="entry name" value="Methylase_S"/>
    <property type="match status" value="2"/>
</dbReference>
<feature type="domain" description="Type I restriction modification DNA specificity" evidence="4">
    <location>
        <begin position="3"/>
        <end position="184"/>
    </location>
</feature>
<dbReference type="EMBL" id="CP011859">
    <property type="protein sequence ID" value="AQY21179.1"/>
    <property type="molecule type" value="Genomic_DNA"/>
</dbReference>
<organism evidence="5 6">
    <name type="scientific">Riemerella anatipestifer</name>
    <name type="common">Moraxella anatipestifer</name>
    <dbReference type="NCBI Taxonomy" id="34085"/>
    <lineage>
        <taxon>Bacteria</taxon>
        <taxon>Pseudomonadati</taxon>
        <taxon>Bacteroidota</taxon>
        <taxon>Flavobacteriia</taxon>
        <taxon>Flavobacteriales</taxon>
        <taxon>Weeksellaceae</taxon>
        <taxon>Riemerella</taxon>
    </lineage>
</organism>
<dbReference type="RefSeq" id="WP_079208483.1">
    <property type="nucleotide sequence ID" value="NZ_CP011859.1"/>
</dbReference>
<name>A0A1S7DPZ2_RIEAN</name>
<dbReference type="GO" id="GO:0009307">
    <property type="term" value="P:DNA restriction-modification system"/>
    <property type="evidence" value="ECO:0007669"/>
    <property type="project" value="UniProtKB-KW"/>
</dbReference>
<dbReference type="GO" id="GO:0003677">
    <property type="term" value="F:DNA binding"/>
    <property type="evidence" value="ECO:0007669"/>
    <property type="project" value="UniProtKB-KW"/>
</dbReference>
<sequence>MRKVKLGEVADVKLSNVDKKTNPNEKKVRLCNYTDVYKNIFIDKDKAVNFMEASCNENEFEKFLLKEGQVSITKDSEKANDIGVSTYIAENFEDIVLGYHLALITPFEKELEGKYLNYWLYTSTAKKYFENNVGGSGQRFTLTLDTICSTPLYLPNIKEQKKIFSLLFSLDKKIKLLHQLNDNLAQLAKTIYDYWFVQFDFPDESGKPYKSSGGKMVYNEILKREIPEGWEVKKLGKYALIKKGTLITEKQANTSGNIKVVSAGLDFSYYHDESNFSENTITISASGANAGIINFWREPIFACDCTIVRGNSLTETLYIYQSLKIL</sequence>
<dbReference type="SUPFAM" id="SSF116734">
    <property type="entry name" value="DNA methylase specificity domain"/>
    <property type="match status" value="2"/>
</dbReference>
<proteinExistence type="inferred from homology"/>
<evidence type="ECO:0000256" key="3">
    <source>
        <dbReference type="ARBA" id="ARBA00023125"/>
    </source>
</evidence>
<dbReference type="InterPro" id="IPR000055">
    <property type="entry name" value="Restrct_endonuc_typeI_TRD"/>
</dbReference>
<evidence type="ECO:0000259" key="4">
    <source>
        <dbReference type="Pfam" id="PF01420"/>
    </source>
</evidence>
<evidence type="ECO:0000256" key="2">
    <source>
        <dbReference type="ARBA" id="ARBA00022747"/>
    </source>
</evidence>
<dbReference type="PANTHER" id="PTHR30408:SF13">
    <property type="entry name" value="TYPE I RESTRICTION ENZYME HINDI SPECIFICITY SUBUNIT"/>
    <property type="match status" value="1"/>
</dbReference>
<keyword evidence="2" id="KW-0680">Restriction system</keyword>
<evidence type="ECO:0000313" key="6">
    <source>
        <dbReference type="Proteomes" id="UP000189883"/>
    </source>
</evidence>
<dbReference type="CDD" id="cd17291">
    <property type="entry name" value="RMtype1_S_MgeORF438P-TRD-CR_like"/>
    <property type="match status" value="1"/>
</dbReference>
<protein>
    <submittedName>
        <fullName evidence="5">Type I restriction modification DNA specificity domain protein</fullName>
    </submittedName>
</protein>
<dbReference type="AlphaFoldDB" id="A0A1S7DPZ2"/>
<feature type="domain" description="Type I restriction modification DNA specificity" evidence="4">
    <location>
        <begin position="227"/>
        <end position="318"/>
    </location>
</feature>
<dbReference type="Gene3D" id="3.90.220.20">
    <property type="entry name" value="DNA methylase specificity domains"/>
    <property type="match status" value="2"/>
</dbReference>
<dbReference type="Proteomes" id="UP000189883">
    <property type="component" value="Chromosome"/>
</dbReference>